<reference evidence="8" key="1">
    <citation type="submission" date="2025-08" db="UniProtKB">
        <authorList>
            <consortium name="RefSeq"/>
        </authorList>
    </citation>
    <scope>IDENTIFICATION</scope>
</reference>
<feature type="transmembrane region" description="Helical" evidence="6">
    <location>
        <begin position="57"/>
        <end position="77"/>
    </location>
</feature>
<dbReference type="OrthoDB" id="10027013at2759"/>
<keyword evidence="3 6" id="KW-0812">Transmembrane</keyword>
<evidence type="ECO:0000256" key="2">
    <source>
        <dbReference type="ARBA" id="ARBA00006293"/>
    </source>
</evidence>
<evidence type="ECO:0000256" key="3">
    <source>
        <dbReference type="ARBA" id="ARBA00022692"/>
    </source>
</evidence>
<dbReference type="PANTHER" id="PTHR12841:SF6">
    <property type="entry name" value="PROTEIN UNC-50 HOMOLOG"/>
    <property type="match status" value="1"/>
</dbReference>
<dbReference type="InterPro" id="IPR007881">
    <property type="entry name" value="UNC-50"/>
</dbReference>
<gene>
    <name evidence="8" type="primary">LOC105060996</name>
</gene>
<dbReference type="PANTHER" id="PTHR12841">
    <property type="entry name" value="PROTEIN UNC-50 HOMOLOG"/>
    <property type="match status" value="1"/>
</dbReference>
<protein>
    <submittedName>
        <fullName evidence="8">Protein unc-50 homolog</fullName>
    </submittedName>
</protein>
<dbReference type="AlphaFoldDB" id="A0A6J0PAV5"/>
<dbReference type="Proteomes" id="UP000504607">
    <property type="component" value="Unplaced"/>
</dbReference>
<keyword evidence="7" id="KW-1185">Reference proteome</keyword>
<comment type="similarity">
    <text evidence="2">Belongs to the unc-50 family.</text>
</comment>
<dbReference type="GO" id="GO:0000139">
    <property type="term" value="C:Golgi membrane"/>
    <property type="evidence" value="ECO:0007669"/>
    <property type="project" value="TreeGrafter"/>
</dbReference>
<proteinExistence type="inferred from homology"/>
<keyword evidence="4 6" id="KW-1133">Transmembrane helix</keyword>
<organism evidence="7 8">
    <name type="scientific">Elaeis guineensis var. tenera</name>
    <name type="common">Oil palm</name>
    <dbReference type="NCBI Taxonomy" id="51953"/>
    <lineage>
        <taxon>Eukaryota</taxon>
        <taxon>Viridiplantae</taxon>
        <taxon>Streptophyta</taxon>
        <taxon>Embryophyta</taxon>
        <taxon>Tracheophyta</taxon>
        <taxon>Spermatophyta</taxon>
        <taxon>Magnoliopsida</taxon>
        <taxon>Liliopsida</taxon>
        <taxon>Arecaceae</taxon>
        <taxon>Arecoideae</taxon>
        <taxon>Cocoseae</taxon>
        <taxon>Elaeidinae</taxon>
        <taxon>Elaeis</taxon>
    </lineage>
</organism>
<dbReference type="RefSeq" id="XP_019701518.1">
    <property type="nucleotide sequence ID" value="XM_019845959.1"/>
</dbReference>
<name>A0A6J0PAV5_ELAGV</name>
<evidence type="ECO:0000313" key="8">
    <source>
        <dbReference type="RefSeq" id="XP_019701518.1"/>
    </source>
</evidence>
<evidence type="ECO:0000256" key="1">
    <source>
        <dbReference type="ARBA" id="ARBA00004141"/>
    </source>
</evidence>
<evidence type="ECO:0000256" key="5">
    <source>
        <dbReference type="ARBA" id="ARBA00023136"/>
    </source>
</evidence>
<evidence type="ECO:0000256" key="6">
    <source>
        <dbReference type="SAM" id="Phobius"/>
    </source>
</evidence>
<evidence type="ECO:0000256" key="4">
    <source>
        <dbReference type="ARBA" id="ARBA00022989"/>
    </source>
</evidence>
<dbReference type="Pfam" id="PF05216">
    <property type="entry name" value="UNC-50"/>
    <property type="match status" value="1"/>
</dbReference>
<accession>A0A6J0PAV5</accession>
<feature type="transmembrane region" description="Helical" evidence="6">
    <location>
        <begin position="12"/>
        <end position="37"/>
    </location>
</feature>
<dbReference type="InParanoid" id="A0A6J0PAV5"/>
<keyword evidence="5 6" id="KW-0472">Membrane</keyword>
<sequence>MFIMLYVIQYFVSPILVAHGFFPVLLSNLLFMVAISYYHYLNFIGYDVLPFLDKTTFFLYLIGLVIILSPLSILNGFNPTRYVMSLYFS</sequence>
<comment type="subcellular location">
    <subcellularLocation>
        <location evidence="1">Membrane</location>
        <topology evidence="1">Multi-pass membrane protein</topology>
    </subcellularLocation>
</comment>
<evidence type="ECO:0000313" key="7">
    <source>
        <dbReference type="Proteomes" id="UP000504607"/>
    </source>
</evidence>